<keyword evidence="1" id="KW-0812">Transmembrane</keyword>
<gene>
    <name evidence="2" type="ORF">M6D89_13770</name>
</gene>
<proteinExistence type="predicted"/>
<feature type="transmembrane region" description="Helical" evidence="1">
    <location>
        <begin position="85"/>
        <end position="106"/>
    </location>
</feature>
<dbReference type="AlphaFoldDB" id="A0A9X2I409"/>
<protein>
    <submittedName>
        <fullName evidence="2">Uncharacterized protein</fullName>
    </submittedName>
</protein>
<reference evidence="2" key="1">
    <citation type="submission" date="2022-05" db="EMBL/GenBank/DDBJ databases">
        <authorList>
            <person name="Sun H.-N."/>
        </authorList>
    </citation>
    <scope>NUCLEOTIDE SEQUENCE</scope>
    <source>
        <strain evidence="2">HB14</strain>
    </source>
</reference>
<dbReference type="RefSeq" id="WP_253968661.1">
    <property type="nucleotide sequence ID" value="NZ_JAMFTH010000005.1"/>
</dbReference>
<evidence type="ECO:0000313" key="3">
    <source>
        <dbReference type="Proteomes" id="UP001139319"/>
    </source>
</evidence>
<evidence type="ECO:0000313" key="2">
    <source>
        <dbReference type="EMBL" id="MCP8900368.1"/>
    </source>
</evidence>
<dbReference type="EMBL" id="JAMFTH010000005">
    <property type="protein sequence ID" value="MCP8900368.1"/>
    <property type="molecule type" value="Genomic_DNA"/>
</dbReference>
<feature type="transmembrane region" description="Helical" evidence="1">
    <location>
        <begin position="32"/>
        <end position="65"/>
    </location>
</feature>
<comment type="caution">
    <text evidence="2">The sequence shown here is derived from an EMBL/GenBank/DDBJ whole genome shotgun (WGS) entry which is preliminary data.</text>
</comment>
<organism evidence="2 3">
    <name type="scientific">Gilvimarinus xylanilyticus</name>
    <dbReference type="NCBI Taxonomy" id="2944139"/>
    <lineage>
        <taxon>Bacteria</taxon>
        <taxon>Pseudomonadati</taxon>
        <taxon>Pseudomonadota</taxon>
        <taxon>Gammaproteobacteria</taxon>
        <taxon>Cellvibrionales</taxon>
        <taxon>Cellvibrionaceae</taxon>
        <taxon>Gilvimarinus</taxon>
    </lineage>
</organism>
<reference evidence="2" key="2">
    <citation type="submission" date="2023-01" db="EMBL/GenBank/DDBJ databases">
        <title>Gilvimarinus xylanilyticus HB14 isolated from Caulerpa lentillifera aquaculture base in Hainan, China.</title>
        <authorList>
            <person name="Zhang Y.-J."/>
        </authorList>
    </citation>
    <scope>NUCLEOTIDE SEQUENCE</scope>
    <source>
        <strain evidence="2">HB14</strain>
    </source>
</reference>
<feature type="transmembrane region" description="Helical" evidence="1">
    <location>
        <begin position="6"/>
        <end position="25"/>
    </location>
</feature>
<evidence type="ECO:0000256" key="1">
    <source>
        <dbReference type="SAM" id="Phobius"/>
    </source>
</evidence>
<keyword evidence="1" id="KW-0472">Membrane</keyword>
<dbReference type="Proteomes" id="UP001139319">
    <property type="component" value="Unassembled WGS sequence"/>
</dbReference>
<accession>A0A9X2I409</accession>
<keyword evidence="1" id="KW-1133">Transmembrane helix</keyword>
<name>A0A9X2I409_9GAMM</name>
<keyword evidence="3" id="KW-1185">Reference proteome</keyword>
<sequence>MEILEWLLAVIFAGSLLYPIGYCFYRRVPNKLFYLSSVVGVSFVVHSLLALAVLPIALVVIKIIPQLAENGVIVNILPLLQLVDVIHNHYFLVLTPVLCIALPHLIRRRYAIFT</sequence>